<dbReference type="InterPro" id="IPR007263">
    <property type="entry name" value="DCC1-like"/>
</dbReference>
<dbReference type="GO" id="GO:0015035">
    <property type="term" value="F:protein-disulfide reductase activity"/>
    <property type="evidence" value="ECO:0007669"/>
    <property type="project" value="InterPro"/>
</dbReference>
<dbReference type="PANTHER" id="PTHR39535">
    <property type="entry name" value="SPORULATION-DELAYING PROTEIN SDPB"/>
    <property type="match status" value="1"/>
</dbReference>
<feature type="compositionally biased region" description="Basic and acidic residues" evidence="5">
    <location>
        <begin position="467"/>
        <end position="476"/>
    </location>
</feature>
<feature type="transmembrane region" description="Helical" evidence="6">
    <location>
        <begin position="96"/>
        <end position="116"/>
    </location>
</feature>
<evidence type="ECO:0000256" key="6">
    <source>
        <dbReference type="SAM" id="Phobius"/>
    </source>
</evidence>
<feature type="transmembrane region" description="Helical" evidence="6">
    <location>
        <begin position="38"/>
        <end position="56"/>
    </location>
</feature>
<evidence type="ECO:0000256" key="2">
    <source>
        <dbReference type="ARBA" id="ARBA00022692"/>
    </source>
</evidence>
<sequence length="476" mass="51893">MRRLITGPASYLADLGRSTVRGWDAFFFRPADPTPVGLIRLGLGLILLWDFAVLGLDLNAFLGSAGWADPEAVAFFRNGAGERWSWSLWSLVPDSLLVPAYAACLVVLLLFTVGLWSRVTAVLAWMIVVSTVRRAPVIHFGFDMAVSMVLLYLAATGSSGQAMSLDRFVSRWRRIRREVDRSRSARPLDGPIGDGTPAPSVSANLCLRLIQLHLCVIYGLAGLAKLQHPIWWEGWAFGSLLGYAEFRPVDLTWLARWPMLLMVFSHGALWLEITYPVLVWPRPLRPLIVSLTISLHLGIAVTMGLYEFAAAMIVANLSFASGPWLRSLVAGRDPEPLRVVFDGASPRCRAAVAIACSGDPARTVEWIDLTASDVVAVHPALSEERCQEGVMAVGPGDRIRSGFGAVVAVARRVPLLWPLGLLGALPGVAELGGMLYNTIAKDRPRDPSRTGPVPAGRRPEAGPPPRNRPEKPKARR</sequence>
<dbReference type="AlphaFoldDB" id="A0A432MH33"/>
<feature type="domain" description="HTTM-like" evidence="7">
    <location>
        <begin position="28"/>
        <end position="324"/>
    </location>
</feature>
<evidence type="ECO:0000313" key="9">
    <source>
        <dbReference type="Proteomes" id="UP000280296"/>
    </source>
</evidence>
<proteinExistence type="predicted"/>
<name>A0A432MH33_9BACT</name>
<reference evidence="8 9" key="1">
    <citation type="submission" date="2018-12" db="EMBL/GenBank/DDBJ databases">
        <authorList>
            <person name="Toschakov S.V."/>
        </authorList>
    </citation>
    <scope>NUCLEOTIDE SEQUENCE [LARGE SCALE GENOMIC DNA]</scope>
    <source>
        <strain evidence="8 9">GM2012</strain>
    </source>
</reference>
<keyword evidence="9" id="KW-1185">Reference proteome</keyword>
<dbReference type="InterPro" id="IPR053934">
    <property type="entry name" value="HTTM_dom"/>
</dbReference>
<feature type="transmembrane region" description="Helical" evidence="6">
    <location>
        <begin position="287"/>
        <end position="315"/>
    </location>
</feature>
<evidence type="ECO:0000259" key="7">
    <source>
        <dbReference type="SMART" id="SM00752"/>
    </source>
</evidence>
<evidence type="ECO:0000256" key="1">
    <source>
        <dbReference type="ARBA" id="ARBA00004127"/>
    </source>
</evidence>
<feature type="transmembrane region" description="Helical" evidence="6">
    <location>
        <begin position="137"/>
        <end position="155"/>
    </location>
</feature>
<dbReference type="SMART" id="SM00752">
    <property type="entry name" value="HTTM"/>
    <property type="match status" value="1"/>
</dbReference>
<dbReference type="RefSeq" id="WP_126726513.1">
    <property type="nucleotide sequence ID" value="NZ_RYZH01000032.1"/>
</dbReference>
<protein>
    <submittedName>
        <fullName evidence="8">DUF393 domain-containing protein</fullName>
    </submittedName>
</protein>
<keyword evidence="2 6" id="KW-0812">Transmembrane</keyword>
<evidence type="ECO:0000256" key="5">
    <source>
        <dbReference type="SAM" id="MobiDB-lite"/>
    </source>
</evidence>
<dbReference type="Proteomes" id="UP000280296">
    <property type="component" value="Unassembled WGS sequence"/>
</dbReference>
<feature type="region of interest" description="Disordered" evidence="5">
    <location>
        <begin position="440"/>
        <end position="476"/>
    </location>
</feature>
<dbReference type="InterPro" id="IPR011020">
    <property type="entry name" value="HTTM-like"/>
</dbReference>
<dbReference type="OrthoDB" id="128729at2"/>
<evidence type="ECO:0000313" key="8">
    <source>
        <dbReference type="EMBL" id="RUL86278.1"/>
    </source>
</evidence>
<keyword evidence="4 6" id="KW-0472">Membrane</keyword>
<gene>
    <name evidence="8" type="ORF">TsocGM_16220</name>
</gene>
<comment type="caution">
    <text evidence="8">The sequence shown here is derived from an EMBL/GenBank/DDBJ whole genome shotgun (WGS) entry which is preliminary data.</text>
</comment>
<dbReference type="Pfam" id="PF04134">
    <property type="entry name" value="DCC1-like"/>
    <property type="match status" value="1"/>
</dbReference>
<dbReference type="PANTHER" id="PTHR39535:SF2">
    <property type="entry name" value="HTTM DOMAIN-CONTAINING PROTEIN"/>
    <property type="match status" value="1"/>
</dbReference>
<comment type="subcellular location">
    <subcellularLocation>
        <location evidence="1">Endomembrane system</location>
        <topology evidence="1">Multi-pass membrane protein</topology>
    </subcellularLocation>
</comment>
<dbReference type="GO" id="GO:0012505">
    <property type="term" value="C:endomembrane system"/>
    <property type="evidence" value="ECO:0007669"/>
    <property type="project" value="UniProtKB-SubCell"/>
</dbReference>
<keyword evidence="3 6" id="KW-1133">Transmembrane helix</keyword>
<feature type="transmembrane region" description="Helical" evidence="6">
    <location>
        <begin position="257"/>
        <end position="280"/>
    </location>
</feature>
<reference evidence="8 9" key="2">
    <citation type="submission" date="2019-01" db="EMBL/GenBank/DDBJ databases">
        <title>Tautonia sociabilis, a novel thermotolerant planctomycete of Isosphaeraceae family, isolated from a 4000 m deep subterranean habitat.</title>
        <authorList>
            <person name="Kovaleva O.L."/>
            <person name="Elcheninov A.G."/>
            <person name="Van Heerden E."/>
            <person name="Toshchakov S.V."/>
            <person name="Novikov A."/>
            <person name="Bonch-Osmolovskaya E.A."/>
            <person name="Kublanov I.V."/>
        </authorList>
    </citation>
    <scope>NUCLEOTIDE SEQUENCE [LARGE SCALE GENOMIC DNA]</scope>
    <source>
        <strain evidence="8 9">GM2012</strain>
    </source>
</reference>
<evidence type="ECO:0000256" key="3">
    <source>
        <dbReference type="ARBA" id="ARBA00022989"/>
    </source>
</evidence>
<organism evidence="8 9">
    <name type="scientific">Tautonia sociabilis</name>
    <dbReference type="NCBI Taxonomy" id="2080755"/>
    <lineage>
        <taxon>Bacteria</taxon>
        <taxon>Pseudomonadati</taxon>
        <taxon>Planctomycetota</taxon>
        <taxon>Planctomycetia</taxon>
        <taxon>Isosphaerales</taxon>
        <taxon>Isosphaeraceae</taxon>
        <taxon>Tautonia</taxon>
    </lineage>
</organism>
<dbReference type="EMBL" id="RYZH01000032">
    <property type="protein sequence ID" value="RUL86278.1"/>
    <property type="molecule type" value="Genomic_DNA"/>
</dbReference>
<evidence type="ECO:0000256" key="4">
    <source>
        <dbReference type="ARBA" id="ARBA00023136"/>
    </source>
</evidence>
<accession>A0A432MH33</accession>
<dbReference type="InterPro" id="IPR052964">
    <property type="entry name" value="Sporulation_signal_mat"/>
</dbReference>
<dbReference type="Pfam" id="PF05090">
    <property type="entry name" value="HTTM"/>
    <property type="match status" value="1"/>
</dbReference>